<dbReference type="CDD" id="cd10449">
    <property type="entry name" value="GIY-YIG_SLX1_like"/>
    <property type="match status" value="1"/>
</dbReference>
<dbReference type="InterPro" id="IPR050190">
    <property type="entry name" value="UPF0213_domain"/>
</dbReference>
<dbReference type="Pfam" id="PF01541">
    <property type="entry name" value="GIY-YIG"/>
    <property type="match status" value="1"/>
</dbReference>
<name>A0A9E7D2F5_9FLAO</name>
<dbReference type="SUPFAM" id="SSF82771">
    <property type="entry name" value="GIY-YIG endonuclease"/>
    <property type="match status" value="1"/>
</dbReference>
<dbReference type="KEGG" id="fbm:MQE35_02160"/>
<proteinExistence type="inferred from homology"/>
<organism evidence="3 4">
    <name type="scientific">Abyssalbus ytuae</name>
    <dbReference type="NCBI Taxonomy" id="2926907"/>
    <lineage>
        <taxon>Bacteria</taxon>
        <taxon>Pseudomonadati</taxon>
        <taxon>Bacteroidota</taxon>
        <taxon>Flavobacteriia</taxon>
        <taxon>Flavobacteriales</taxon>
        <taxon>Flavobacteriaceae</taxon>
        <taxon>Abyssalbus</taxon>
    </lineage>
</organism>
<protein>
    <submittedName>
        <fullName evidence="3">GIY-YIG nuclease family protein</fullName>
    </submittedName>
</protein>
<dbReference type="PROSITE" id="PS50164">
    <property type="entry name" value="GIY_YIG"/>
    <property type="match status" value="1"/>
</dbReference>
<dbReference type="PANTHER" id="PTHR34477">
    <property type="entry name" value="UPF0213 PROTEIN YHBQ"/>
    <property type="match status" value="1"/>
</dbReference>
<evidence type="ECO:0000256" key="1">
    <source>
        <dbReference type="ARBA" id="ARBA00007435"/>
    </source>
</evidence>
<evidence type="ECO:0000259" key="2">
    <source>
        <dbReference type="PROSITE" id="PS50164"/>
    </source>
</evidence>
<dbReference type="AlphaFoldDB" id="A0A9E7D2F5"/>
<evidence type="ECO:0000313" key="4">
    <source>
        <dbReference type="Proteomes" id="UP000831290"/>
    </source>
</evidence>
<dbReference type="RefSeq" id="WP_255844085.1">
    <property type="nucleotide sequence ID" value="NZ_CP094358.1"/>
</dbReference>
<sequence>MKYVVYIIYSEQLDGYYVGQTYDLDDRLKRHNSGRSGYTKKGIPWKLVKTILCNSRPEAVKLEKKIKNRGIKRFLEDINIGM</sequence>
<dbReference type="EMBL" id="CP094358">
    <property type="protein sequence ID" value="UOB18113.1"/>
    <property type="molecule type" value="Genomic_DNA"/>
</dbReference>
<dbReference type="PANTHER" id="PTHR34477:SF1">
    <property type="entry name" value="UPF0213 PROTEIN YHBQ"/>
    <property type="match status" value="1"/>
</dbReference>
<keyword evidence="4" id="KW-1185">Reference proteome</keyword>
<dbReference type="InterPro" id="IPR000305">
    <property type="entry name" value="GIY-YIG_endonuc"/>
</dbReference>
<dbReference type="InterPro" id="IPR035901">
    <property type="entry name" value="GIY-YIG_endonuc_sf"/>
</dbReference>
<comment type="similarity">
    <text evidence="1">Belongs to the UPF0213 family.</text>
</comment>
<dbReference type="Gene3D" id="3.40.1440.10">
    <property type="entry name" value="GIY-YIG endonuclease"/>
    <property type="match status" value="1"/>
</dbReference>
<reference evidence="3" key="1">
    <citation type="submission" date="2022-03" db="EMBL/GenBank/DDBJ databases">
        <title>Description of Abyssus ytuae gen. nov., sp. nov., a novel member of the family Flavobacteriaceae isolated from the sediment of Mariana Trench.</title>
        <authorList>
            <person name="Zhang J."/>
            <person name="Xu X."/>
        </authorList>
    </citation>
    <scope>NUCLEOTIDE SEQUENCE</scope>
    <source>
        <strain evidence="3">MT3330</strain>
    </source>
</reference>
<evidence type="ECO:0000313" key="3">
    <source>
        <dbReference type="EMBL" id="UOB18113.1"/>
    </source>
</evidence>
<accession>A0A9E7D2F5</accession>
<feature type="domain" description="GIY-YIG" evidence="2">
    <location>
        <begin position="1"/>
        <end position="80"/>
    </location>
</feature>
<gene>
    <name evidence="3" type="ORF">MQE35_02160</name>
</gene>
<dbReference type="Proteomes" id="UP000831290">
    <property type="component" value="Chromosome"/>
</dbReference>